<feature type="compositionally biased region" description="Low complexity" evidence="5">
    <location>
        <begin position="24"/>
        <end position="33"/>
    </location>
</feature>
<proteinExistence type="predicted"/>
<feature type="transmembrane region" description="Helical" evidence="6">
    <location>
        <begin position="91"/>
        <end position="112"/>
    </location>
</feature>
<dbReference type="GO" id="GO:0015174">
    <property type="term" value="F:basic amino acid transmembrane transporter activity"/>
    <property type="evidence" value="ECO:0007669"/>
    <property type="project" value="TreeGrafter"/>
</dbReference>
<dbReference type="InterPro" id="IPR020846">
    <property type="entry name" value="MFS_dom"/>
</dbReference>
<feature type="transmembrane region" description="Helical" evidence="6">
    <location>
        <begin position="364"/>
        <end position="384"/>
    </location>
</feature>
<comment type="caution">
    <text evidence="8">The sequence shown here is derived from an EMBL/GenBank/DDBJ whole genome shotgun (WGS) entry which is preliminary data.</text>
</comment>
<dbReference type="InterPro" id="IPR011701">
    <property type="entry name" value="MFS"/>
</dbReference>
<dbReference type="Gene3D" id="1.20.1250.20">
    <property type="entry name" value="MFS general substrate transporter like domains"/>
    <property type="match status" value="1"/>
</dbReference>
<feature type="transmembrane region" description="Helical" evidence="6">
    <location>
        <begin position="503"/>
        <end position="523"/>
    </location>
</feature>
<reference evidence="8" key="2">
    <citation type="submission" date="2022-07" db="EMBL/GenBank/DDBJ databases">
        <authorList>
            <person name="Goncalves M.F.M."/>
            <person name="Hilario S."/>
            <person name="Van De Peer Y."/>
            <person name="Esteves A.C."/>
            <person name="Alves A."/>
        </authorList>
    </citation>
    <scope>NUCLEOTIDE SEQUENCE</scope>
    <source>
        <strain evidence="8">MUM 19.33</strain>
    </source>
</reference>
<dbReference type="PANTHER" id="PTHR23501">
    <property type="entry name" value="MAJOR FACILITATOR SUPERFAMILY"/>
    <property type="match status" value="1"/>
</dbReference>
<evidence type="ECO:0000256" key="6">
    <source>
        <dbReference type="SAM" id="Phobius"/>
    </source>
</evidence>
<dbReference type="GO" id="GO:0000329">
    <property type="term" value="C:fungal-type vacuole membrane"/>
    <property type="evidence" value="ECO:0007669"/>
    <property type="project" value="TreeGrafter"/>
</dbReference>
<keyword evidence="3 6" id="KW-1133">Transmembrane helix</keyword>
<evidence type="ECO:0000256" key="2">
    <source>
        <dbReference type="ARBA" id="ARBA00022692"/>
    </source>
</evidence>
<evidence type="ECO:0000256" key="3">
    <source>
        <dbReference type="ARBA" id="ARBA00022989"/>
    </source>
</evidence>
<evidence type="ECO:0000313" key="9">
    <source>
        <dbReference type="Proteomes" id="UP001055219"/>
    </source>
</evidence>
<dbReference type="GeneID" id="75833202"/>
<keyword evidence="9" id="KW-1185">Reference proteome</keyword>
<dbReference type="Pfam" id="PF07690">
    <property type="entry name" value="MFS_1"/>
    <property type="match status" value="1"/>
</dbReference>
<evidence type="ECO:0000256" key="5">
    <source>
        <dbReference type="SAM" id="MobiDB-lite"/>
    </source>
</evidence>
<dbReference type="Proteomes" id="UP001055219">
    <property type="component" value="Unassembled WGS sequence"/>
</dbReference>
<feature type="transmembrane region" description="Helical" evidence="6">
    <location>
        <begin position="228"/>
        <end position="247"/>
    </location>
</feature>
<dbReference type="EMBL" id="JAGIXG020000004">
    <property type="protein sequence ID" value="KAI6784679.1"/>
    <property type="molecule type" value="Genomic_DNA"/>
</dbReference>
<name>A0A9P9Y8D8_9HYPO</name>
<sequence length="530" mass="55910">MASETTPLLRETQDPEVTSDDTDTASTDSGSSSVFVSQADTSLVLATYAPIASEFNDFDKASWLLSSYMLAMCVAQPLYGKLSDIFGRKALLQVSYALFAVGSGLCGISRSMGELIASRALQGVGGAGMVCLVSILITDICPMRDVASYRSYINVVQTVGRSSGGAIGGLLADTIGWRSTLAGQAPITLIGMALVAWKLHLPAESRTESPDDSLHNVKGTLVSKLRRVDVGGALLLSTTILPILFVLDAGGTEFAWLSPTTLVLLLVALLSGLFFSLVETRYAAEPIFPLRLLSNRAVLVSYLGLALQNASQTAVMFLTPLYFQVAKGASTAEAGTYMVPSVLGNTAGGLATGLLIRRYGRTKYLLFLSALSSMLCFSLLLLVWTGRNPGGWQSILVFPGGVATAMAHSVVFVVVAAGVSEADMAIAGSGLYLSGSFGGVAGICGVSALFQAHVSRGLVHRLIRPGIPRGGEIMRRVLGDVTSIWRQPEEIRNLVIDAYVDGFRASFVLCLAFGGLCLVLSVLSPEKRLV</sequence>
<organism evidence="8 9">
    <name type="scientific">Emericellopsis cladophorae</name>
    <dbReference type="NCBI Taxonomy" id="2686198"/>
    <lineage>
        <taxon>Eukaryota</taxon>
        <taxon>Fungi</taxon>
        <taxon>Dikarya</taxon>
        <taxon>Ascomycota</taxon>
        <taxon>Pezizomycotina</taxon>
        <taxon>Sordariomycetes</taxon>
        <taxon>Hypocreomycetidae</taxon>
        <taxon>Hypocreales</taxon>
        <taxon>Bionectriaceae</taxon>
        <taxon>Emericellopsis</taxon>
    </lineage>
</organism>
<feature type="transmembrane region" description="Helical" evidence="6">
    <location>
        <begin position="335"/>
        <end position="357"/>
    </location>
</feature>
<dbReference type="InterPro" id="IPR036259">
    <property type="entry name" value="MFS_trans_sf"/>
</dbReference>
<dbReference type="SUPFAM" id="SSF103473">
    <property type="entry name" value="MFS general substrate transporter"/>
    <property type="match status" value="1"/>
</dbReference>
<evidence type="ECO:0000313" key="8">
    <source>
        <dbReference type="EMBL" id="KAI6784679.1"/>
    </source>
</evidence>
<feature type="domain" description="Major facilitator superfamily (MFS) profile" evidence="7">
    <location>
        <begin position="26"/>
        <end position="529"/>
    </location>
</feature>
<dbReference type="PROSITE" id="PS50850">
    <property type="entry name" value="MFS"/>
    <property type="match status" value="1"/>
</dbReference>
<evidence type="ECO:0000256" key="4">
    <source>
        <dbReference type="ARBA" id="ARBA00023136"/>
    </source>
</evidence>
<reference evidence="8" key="1">
    <citation type="journal article" date="2021" name="J Fungi (Basel)">
        <title>Genomic and Metabolomic Analyses of the Marine Fungus Emericellopsis cladophorae: Insights into Saltwater Adaptability Mechanisms and Its Biosynthetic Potential.</title>
        <authorList>
            <person name="Goncalves M.F.M."/>
            <person name="Hilario S."/>
            <person name="Van de Peer Y."/>
            <person name="Esteves A.C."/>
            <person name="Alves A."/>
        </authorList>
    </citation>
    <scope>NUCLEOTIDE SEQUENCE</scope>
    <source>
        <strain evidence="8">MUM 19.33</strain>
    </source>
</reference>
<dbReference type="RefSeq" id="XP_051365535.1">
    <property type="nucleotide sequence ID" value="XM_051503182.1"/>
</dbReference>
<feature type="transmembrane region" description="Helical" evidence="6">
    <location>
        <begin position="259"/>
        <end position="278"/>
    </location>
</feature>
<protein>
    <recommendedName>
        <fullName evidence="7">Major facilitator superfamily (MFS) profile domain-containing protein</fullName>
    </recommendedName>
</protein>
<accession>A0A9P9Y8D8</accession>
<keyword evidence="2 6" id="KW-0812">Transmembrane</keyword>
<dbReference type="PANTHER" id="PTHR23501:SF33">
    <property type="entry name" value="MAJOR FACILITATOR SUPERFAMILY (MFS) PROFILE DOMAIN-CONTAINING PROTEIN"/>
    <property type="match status" value="1"/>
</dbReference>
<dbReference type="Gene3D" id="1.20.1720.10">
    <property type="entry name" value="Multidrug resistance protein D"/>
    <property type="match status" value="1"/>
</dbReference>
<feature type="transmembrane region" description="Helical" evidence="6">
    <location>
        <begin position="396"/>
        <end position="419"/>
    </location>
</feature>
<dbReference type="OrthoDB" id="6770063at2759"/>
<evidence type="ECO:0000259" key="7">
    <source>
        <dbReference type="PROSITE" id="PS50850"/>
    </source>
</evidence>
<evidence type="ECO:0000256" key="1">
    <source>
        <dbReference type="ARBA" id="ARBA00004141"/>
    </source>
</evidence>
<feature type="transmembrane region" description="Helical" evidence="6">
    <location>
        <begin position="431"/>
        <end position="452"/>
    </location>
</feature>
<feature type="region of interest" description="Disordered" evidence="5">
    <location>
        <begin position="1"/>
        <end position="33"/>
    </location>
</feature>
<feature type="transmembrane region" description="Helical" evidence="6">
    <location>
        <begin position="61"/>
        <end position="79"/>
    </location>
</feature>
<feature type="transmembrane region" description="Helical" evidence="6">
    <location>
        <begin position="299"/>
        <end position="323"/>
    </location>
</feature>
<comment type="subcellular location">
    <subcellularLocation>
        <location evidence="1">Membrane</location>
        <topology evidence="1">Multi-pass membrane protein</topology>
    </subcellularLocation>
</comment>
<feature type="transmembrane region" description="Helical" evidence="6">
    <location>
        <begin position="124"/>
        <end position="141"/>
    </location>
</feature>
<dbReference type="PRINTS" id="PR01036">
    <property type="entry name" value="TCRTETB"/>
</dbReference>
<keyword evidence="4 6" id="KW-0472">Membrane</keyword>
<gene>
    <name evidence="8" type="ORF">J7T54_006725</name>
</gene>
<dbReference type="AlphaFoldDB" id="A0A9P9Y8D8"/>